<accession>A0ABQ9WH80</accession>
<name>A0ABQ9WH80_SAGOE</name>
<feature type="region of interest" description="Disordered" evidence="5">
    <location>
        <begin position="106"/>
        <end position="148"/>
    </location>
</feature>
<evidence type="ECO:0000256" key="5">
    <source>
        <dbReference type="SAM" id="MobiDB-lite"/>
    </source>
</evidence>
<evidence type="ECO:0000256" key="4">
    <source>
        <dbReference type="ARBA" id="ARBA00023242"/>
    </source>
</evidence>
<feature type="region of interest" description="Disordered" evidence="5">
    <location>
        <begin position="1"/>
        <end position="66"/>
    </location>
</feature>
<keyword evidence="3" id="KW-0804">Transcription</keyword>
<keyword evidence="2" id="KW-0238">DNA-binding</keyword>
<dbReference type="PANTHER" id="PTHR46621">
    <property type="entry name" value="SNRNA-ACTIVATING PROTEIN COMPLEX SUBUNIT 4"/>
    <property type="match status" value="1"/>
</dbReference>
<gene>
    <name evidence="6" type="primary">SNAPC4_1</name>
    <name evidence="6" type="ORF">P7K49_002067</name>
</gene>
<feature type="compositionally biased region" description="Pro residues" evidence="5">
    <location>
        <begin position="106"/>
        <end position="116"/>
    </location>
</feature>
<evidence type="ECO:0000313" key="7">
    <source>
        <dbReference type="Proteomes" id="UP001266305"/>
    </source>
</evidence>
<dbReference type="PANTHER" id="PTHR46621:SF1">
    <property type="entry name" value="SNRNA-ACTIVATING PROTEIN COMPLEX SUBUNIT 4"/>
    <property type="match status" value="1"/>
</dbReference>
<evidence type="ECO:0000256" key="1">
    <source>
        <dbReference type="ARBA" id="ARBA00023015"/>
    </source>
</evidence>
<keyword evidence="7" id="KW-1185">Reference proteome</keyword>
<reference evidence="6 7" key="1">
    <citation type="submission" date="2023-05" db="EMBL/GenBank/DDBJ databases">
        <title>B98-5 Cell Line De Novo Hybrid Assembly: An Optical Mapping Approach.</title>
        <authorList>
            <person name="Kananen K."/>
            <person name="Auerbach J.A."/>
            <person name="Kautto E."/>
            <person name="Blachly J.S."/>
        </authorList>
    </citation>
    <scope>NUCLEOTIDE SEQUENCE [LARGE SCALE GENOMIC DNA]</scope>
    <source>
        <strain evidence="6">B95-8</strain>
        <tissue evidence="6">Cell line</tissue>
    </source>
</reference>
<comment type="caution">
    <text evidence="6">The sequence shown here is derived from an EMBL/GenBank/DDBJ whole genome shotgun (WGS) entry which is preliminary data.</text>
</comment>
<keyword evidence="4" id="KW-0539">Nucleus</keyword>
<feature type="region of interest" description="Disordered" evidence="5">
    <location>
        <begin position="167"/>
        <end position="230"/>
    </location>
</feature>
<organism evidence="6 7">
    <name type="scientific">Saguinus oedipus</name>
    <name type="common">Cotton-top tamarin</name>
    <name type="synonym">Oedipomidas oedipus</name>
    <dbReference type="NCBI Taxonomy" id="9490"/>
    <lineage>
        <taxon>Eukaryota</taxon>
        <taxon>Metazoa</taxon>
        <taxon>Chordata</taxon>
        <taxon>Craniata</taxon>
        <taxon>Vertebrata</taxon>
        <taxon>Euteleostomi</taxon>
        <taxon>Mammalia</taxon>
        <taxon>Eutheria</taxon>
        <taxon>Euarchontoglires</taxon>
        <taxon>Primates</taxon>
        <taxon>Haplorrhini</taxon>
        <taxon>Platyrrhini</taxon>
        <taxon>Cebidae</taxon>
        <taxon>Callitrichinae</taxon>
        <taxon>Saguinus</taxon>
    </lineage>
</organism>
<feature type="compositionally biased region" description="Polar residues" evidence="5">
    <location>
        <begin position="186"/>
        <end position="201"/>
    </location>
</feature>
<feature type="region of interest" description="Disordered" evidence="5">
    <location>
        <begin position="345"/>
        <end position="415"/>
    </location>
</feature>
<proteinExistence type="predicted"/>
<dbReference type="Proteomes" id="UP001266305">
    <property type="component" value="Unassembled WGS sequence"/>
</dbReference>
<dbReference type="InterPro" id="IPR051575">
    <property type="entry name" value="Myb-like_DNA-bd"/>
</dbReference>
<protein>
    <submittedName>
        <fullName evidence="6">Myblike DNAbinding domain-containing protein</fullName>
    </submittedName>
</protein>
<evidence type="ECO:0000256" key="2">
    <source>
        <dbReference type="ARBA" id="ARBA00023125"/>
    </source>
</evidence>
<sequence>MPGAPPQMWSVFPIGRPFPNVPAQEASKSTTHKGSRRQASSRAECTLPQVSPLAPTGPRPKPKTVSELLQEKRLQEARAREAARGPVVLPSQLLVSSPVVLQPPLPHTPHCRPAPRPAISNAPLSGPGTPTAARPGASGFRQEVGTSATDKRLSTLQALPLAPAFTGAKGTAPAASRASSLGPGQVSVNCPRSSLGQSQAPAASRKQGLPEAPPFLPAAPSPAPPPIQPLSLTHVGGPGVVASVPLPVTWVLTAQGLLPVPVPAVVGLPRPVGTPGPTGLLATLLPPLTEAQVAQDPRAVANMNVEPKPSCRTDSPAPPTQAPSQSPIEVDGSVAFVSGEAQMSREIPAPMTSTQTDPPEAEPPWPRRLPDLGGAIPASEPAGTPGSPSGTQEPRGTLGLERPPLPQPGPEKGALDLGLLSQEGETATQEWLGGQWGVHVPPLVSRLPYQPPALCSLRALAGLLLRKKALEHKAASLVGLPAGVKTEQPTGALQTSRGLVRGQLQDNPAYLLLRARFLAVFTLPALLATLAPHGIHTTLSAASRAGSESEEEDLSELELEDRAGQLVPMVATQPVQVRWQSLGRPRLPRAAGWGSVEVAGRRAGCWVSQEEEAGSWPAQLRVESAEVAALWGSVENRRGASFSSWCCPAKSSCLSKKI</sequence>
<dbReference type="EMBL" id="JASSZA010000001">
    <property type="protein sequence ID" value="KAK2120681.1"/>
    <property type="molecule type" value="Genomic_DNA"/>
</dbReference>
<keyword evidence="1" id="KW-0805">Transcription regulation</keyword>
<feature type="compositionally biased region" description="Pro residues" evidence="5">
    <location>
        <begin position="211"/>
        <end position="228"/>
    </location>
</feature>
<evidence type="ECO:0000256" key="3">
    <source>
        <dbReference type="ARBA" id="ARBA00023163"/>
    </source>
</evidence>
<feature type="region of interest" description="Disordered" evidence="5">
    <location>
        <begin position="304"/>
        <end position="329"/>
    </location>
</feature>
<evidence type="ECO:0000313" key="6">
    <source>
        <dbReference type="EMBL" id="KAK2120681.1"/>
    </source>
</evidence>